<reference evidence="11 12" key="1">
    <citation type="submission" date="2017-05" db="EMBL/GenBank/DDBJ databases">
        <authorList>
            <person name="Varghese N."/>
            <person name="Submissions S."/>
        </authorList>
    </citation>
    <scope>NUCLEOTIDE SEQUENCE [LARGE SCALE GENOMIC DNA]</scope>
    <source>
        <strain evidence="11 12">DSM 27040</strain>
    </source>
</reference>
<keyword evidence="9" id="KW-0460">Magnesium</keyword>
<dbReference type="GO" id="GO:0005737">
    <property type="term" value="C:cytoplasm"/>
    <property type="evidence" value="ECO:0007669"/>
    <property type="project" value="UniProtKB-SubCell"/>
</dbReference>
<keyword evidence="7" id="KW-0547">Nucleotide-binding</keyword>
<dbReference type="PANTHER" id="PTHR33540:SF2">
    <property type="entry name" value="TRNA THREONYLCARBAMOYLADENOSINE BIOSYNTHESIS PROTEIN TSAE"/>
    <property type="match status" value="1"/>
</dbReference>
<keyword evidence="8" id="KW-0067">ATP-binding</keyword>
<evidence type="ECO:0000256" key="1">
    <source>
        <dbReference type="ARBA" id="ARBA00004496"/>
    </source>
</evidence>
<accession>A0A521DC50</accession>
<keyword evidence="4" id="KW-0963">Cytoplasm</keyword>
<dbReference type="GO" id="GO:0046872">
    <property type="term" value="F:metal ion binding"/>
    <property type="evidence" value="ECO:0007669"/>
    <property type="project" value="UniProtKB-KW"/>
</dbReference>
<name>A0A521DC50_SACCC</name>
<evidence type="ECO:0000256" key="2">
    <source>
        <dbReference type="ARBA" id="ARBA00007599"/>
    </source>
</evidence>
<dbReference type="PANTHER" id="PTHR33540">
    <property type="entry name" value="TRNA THREONYLCARBAMOYLADENOSINE BIOSYNTHESIS PROTEIN TSAE"/>
    <property type="match status" value="1"/>
</dbReference>
<evidence type="ECO:0000256" key="9">
    <source>
        <dbReference type="ARBA" id="ARBA00022842"/>
    </source>
</evidence>
<evidence type="ECO:0000256" key="10">
    <source>
        <dbReference type="ARBA" id="ARBA00032441"/>
    </source>
</evidence>
<dbReference type="Gene3D" id="3.40.50.300">
    <property type="entry name" value="P-loop containing nucleotide triphosphate hydrolases"/>
    <property type="match status" value="1"/>
</dbReference>
<evidence type="ECO:0000313" key="12">
    <source>
        <dbReference type="Proteomes" id="UP000319040"/>
    </source>
</evidence>
<evidence type="ECO:0000256" key="3">
    <source>
        <dbReference type="ARBA" id="ARBA00019010"/>
    </source>
</evidence>
<dbReference type="RefSeq" id="WP_142533507.1">
    <property type="nucleotide sequence ID" value="NZ_FXTB01000005.1"/>
</dbReference>
<evidence type="ECO:0000256" key="6">
    <source>
        <dbReference type="ARBA" id="ARBA00022723"/>
    </source>
</evidence>
<dbReference type="InterPro" id="IPR018247">
    <property type="entry name" value="EF_Hand_1_Ca_BS"/>
</dbReference>
<dbReference type="InterPro" id="IPR027417">
    <property type="entry name" value="P-loop_NTPase"/>
</dbReference>
<dbReference type="GO" id="GO:0002949">
    <property type="term" value="P:tRNA threonylcarbamoyladenosine modification"/>
    <property type="evidence" value="ECO:0007669"/>
    <property type="project" value="InterPro"/>
</dbReference>
<comment type="similarity">
    <text evidence="2">Belongs to the TsaE family.</text>
</comment>
<evidence type="ECO:0000256" key="7">
    <source>
        <dbReference type="ARBA" id="ARBA00022741"/>
    </source>
</evidence>
<dbReference type="OrthoDB" id="9815896at2"/>
<dbReference type="GO" id="GO:0005524">
    <property type="term" value="F:ATP binding"/>
    <property type="evidence" value="ECO:0007669"/>
    <property type="project" value="UniProtKB-KW"/>
</dbReference>
<keyword evidence="5" id="KW-0819">tRNA processing</keyword>
<sequence length="141" mass="16366">MNTYLIPSIDKIDEVAAAFINRYNKPAVFCFYGSMGAGKTTFIQALCRQLQVIDVVNSPSFAIVNEYDSAKGDTVYHFDFYRLKQEDEALDLGYEDYFYSDSYCFVEWPEKIASLLPRKRYDIKISVLDDNKSREIQVTEF</sequence>
<evidence type="ECO:0000313" key="11">
    <source>
        <dbReference type="EMBL" id="SMO69216.1"/>
    </source>
</evidence>
<dbReference type="PROSITE" id="PS00018">
    <property type="entry name" value="EF_HAND_1"/>
    <property type="match status" value="1"/>
</dbReference>
<evidence type="ECO:0000256" key="8">
    <source>
        <dbReference type="ARBA" id="ARBA00022840"/>
    </source>
</evidence>
<dbReference type="AlphaFoldDB" id="A0A521DC50"/>
<evidence type="ECO:0000256" key="4">
    <source>
        <dbReference type="ARBA" id="ARBA00022490"/>
    </source>
</evidence>
<comment type="subcellular location">
    <subcellularLocation>
        <location evidence="1">Cytoplasm</location>
    </subcellularLocation>
</comment>
<dbReference type="Pfam" id="PF02367">
    <property type="entry name" value="TsaE"/>
    <property type="match status" value="1"/>
</dbReference>
<evidence type="ECO:0000256" key="5">
    <source>
        <dbReference type="ARBA" id="ARBA00022694"/>
    </source>
</evidence>
<dbReference type="NCBIfam" id="TIGR00150">
    <property type="entry name" value="T6A_YjeE"/>
    <property type="match status" value="1"/>
</dbReference>
<dbReference type="EMBL" id="FXTB01000005">
    <property type="protein sequence ID" value="SMO69216.1"/>
    <property type="molecule type" value="Genomic_DNA"/>
</dbReference>
<gene>
    <name evidence="11" type="ORF">SAMN06265379_10543</name>
</gene>
<keyword evidence="6" id="KW-0479">Metal-binding</keyword>
<keyword evidence="12" id="KW-1185">Reference proteome</keyword>
<proteinExistence type="inferred from homology"/>
<protein>
    <recommendedName>
        <fullName evidence="3">tRNA threonylcarbamoyladenosine biosynthesis protein TsaE</fullName>
    </recommendedName>
    <alternativeName>
        <fullName evidence="10">t(6)A37 threonylcarbamoyladenosine biosynthesis protein TsaE</fullName>
    </alternativeName>
</protein>
<organism evidence="11 12">
    <name type="scientific">Saccharicrinis carchari</name>
    <dbReference type="NCBI Taxonomy" id="1168039"/>
    <lineage>
        <taxon>Bacteria</taxon>
        <taxon>Pseudomonadati</taxon>
        <taxon>Bacteroidota</taxon>
        <taxon>Bacteroidia</taxon>
        <taxon>Marinilabiliales</taxon>
        <taxon>Marinilabiliaceae</taxon>
        <taxon>Saccharicrinis</taxon>
    </lineage>
</organism>
<dbReference type="Proteomes" id="UP000319040">
    <property type="component" value="Unassembled WGS sequence"/>
</dbReference>
<dbReference type="InterPro" id="IPR003442">
    <property type="entry name" value="T6A_TsaE"/>
</dbReference>
<dbReference type="SUPFAM" id="SSF52540">
    <property type="entry name" value="P-loop containing nucleoside triphosphate hydrolases"/>
    <property type="match status" value="1"/>
</dbReference>